<evidence type="ECO:0000256" key="6">
    <source>
        <dbReference type="ARBA" id="ARBA00022576"/>
    </source>
</evidence>
<dbReference type="GO" id="GO:0030170">
    <property type="term" value="F:pyridoxal phosphate binding"/>
    <property type="evidence" value="ECO:0007669"/>
    <property type="project" value="InterPro"/>
</dbReference>
<dbReference type="InterPro" id="IPR049704">
    <property type="entry name" value="Aminotrans_3_PPA_site"/>
</dbReference>
<proteinExistence type="inferred from homology"/>
<comment type="cofactor">
    <cofactor evidence="1">
        <name>pyridoxal 5'-phosphate</name>
        <dbReference type="ChEBI" id="CHEBI:597326"/>
    </cofactor>
</comment>
<evidence type="ECO:0000256" key="11">
    <source>
        <dbReference type="RuleBase" id="RU003560"/>
    </source>
</evidence>
<dbReference type="SUPFAM" id="SSF53383">
    <property type="entry name" value="PLP-dependent transferases"/>
    <property type="match status" value="1"/>
</dbReference>
<dbReference type="Gene3D" id="3.40.640.10">
    <property type="entry name" value="Type I PLP-dependent aspartate aminotransferase-like (Major domain)"/>
    <property type="match status" value="1"/>
</dbReference>
<dbReference type="Pfam" id="PF00202">
    <property type="entry name" value="Aminotran_3"/>
    <property type="match status" value="1"/>
</dbReference>
<evidence type="ECO:0000256" key="3">
    <source>
        <dbReference type="ARBA" id="ARBA00008954"/>
    </source>
</evidence>
<evidence type="ECO:0000256" key="9">
    <source>
        <dbReference type="ARBA" id="ARBA00022946"/>
    </source>
</evidence>
<dbReference type="FunFam" id="3.40.640.10:FF:000004">
    <property type="entry name" value="Acetylornithine aminotransferase"/>
    <property type="match status" value="1"/>
</dbReference>
<comment type="subcellular location">
    <subcellularLocation>
        <location evidence="2">Mitochondrion</location>
    </subcellularLocation>
</comment>
<keyword evidence="13" id="KW-1185">Reference proteome</keyword>
<dbReference type="Proteomes" id="UP001489004">
    <property type="component" value="Unassembled WGS sequence"/>
</dbReference>
<evidence type="ECO:0000256" key="5">
    <source>
        <dbReference type="ARBA" id="ARBA00013049"/>
    </source>
</evidence>
<dbReference type="InterPro" id="IPR015421">
    <property type="entry name" value="PyrdxlP-dep_Trfase_major"/>
</dbReference>
<keyword evidence="9" id="KW-0809">Transit peptide</keyword>
<comment type="subunit">
    <text evidence="4">Homotetramer.</text>
</comment>
<dbReference type="GO" id="GO:0008453">
    <property type="term" value="F:alanine-glyoxylate transaminase activity"/>
    <property type="evidence" value="ECO:0007669"/>
    <property type="project" value="UniProtKB-EC"/>
</dbReference>
<gene>
    <name evidence="12" type="ORF">WJX72_010896</name>
</gene>
<dbReference type="GO" id="GO:0009436">
    <property type="term" value="P:glyoxylate catabolic process"/>
    <property type="evidence" value="ECO:0007669"/>
    <property type="project" value="TreeGrafter"/>
</dbReference>
<dbReference type="Gene3D" id="3.90.1150.10">
    <property type="entry name" value="Aspartate Aminotransferase, domain 1"/>
    <property type="match status" value="1"/>
</dbReference>
<dbReference type="PROSITE" id="PS00600">
    <property type="entry name" value="AA_TRANSFER_CLASS_3"/>
    <property type="match status" value="1"/>
</dbReference>
<keyword evidence="8 11" id="KW-0663">Pyridoxal phosphate</keyword>
<evidence type="ECO:0000256" key="10">
    <source>
        <dbReference type="ARBA" id="ARBA00023128"/>
    </source>
</evidence>
<keyword evidence="6" id="KW-0032">Aminotransferase</keyword>
<dbReference type="GO" id="GO:0019481">
    <property type="term" value="P:L-alanine catabolic process, by transamination"/>
    <property type="evidence" value="ECO:0007669"/>
    <property type="project" value="TreeGrafter"/>
</dbReference>
<dbReference type="CDD" id="cd00610">
    <property type="entry name" value="OAT_like"/>
    <property type="match status" value="1"/>
</dbReference>
<dbReference type="PANTHER" id="PTHR45688">
    <property type="match status" value="1"/>
</dbReference>
<dbReference type="InterPro" id="IPR005814">
    <property type="entry name" value="Aminotrans_3"/>
</dbReference>
<protein>
    <recommendedName>
        <fullName evidence="5">alanine--glyoxylate transaminase</fullName>
        <ecNumber evidence="5">2.6.1.44</ecNumber>
    </recommendedName>
</protein>
<evidence type="ECO:0000256" key="8">
    <source>
        <dbReference type="ARBA" id="ARBA00022898"/>
    </source>
</evidence>
<comment type="caution">
    <text evidence="12">The sequence shown here is derived from an EMBL/GenBank/DDBJ whole genome shotgun (WGS) entry which is preliminary data.</text>
</comment>
<accession>A0AAW1P9Y7</accession>
<dbReference type="GO" id="GO:0005739">
    <property type="term" value="C:mitochondrion"/>
    <property type="evidence" value="ECO:0007669"/>
    <property type="project" value="UniProtKB-SubCell"/>
</dbReference>
<evidence type="ECO:0000256" key="1">
    <source>
        <dbReference type="ARBA" id="ARBA00001933"/>
    </source>
</evidence>
<reference evidence="12 13" key="1">
    <citation type="journal article" date="2024" name="Nat. Commun.">
        <title>Phylogenomics reveals the evolutionary origins of lichenization in chlorophyte algae.</title>
        <authorList>
            <person name="Puginier C."/>
            <person name="Libourel C."/>
            <person name="Otte J."/>
            <person name="Skaloud P."/>
            <person name="Haon M."/>
            <person name="Grisel S."/>
            <person name="Petersen M."/>
            <person name="Berrin J.G."/>
            <person name="Delaux P.M."/>
            <person name="Dal Grande F."/>
            <person name="Keller J."/>
        </authorList>
    </citation>
    <scope>NUCLEOTIDE SEQUENCE [LARGE SCALE GENOMIC DNA]</scope>
    <source>
        <strain evidence="12 13">SAG 2043</strain>
    </source>
</reference>
<organism evidence="12 13">
    <name type="scientific">[Myrmecia] bisecta</name>
    <dbReference type="NCBI Taxonomy" id="41462"/>
    <lineage>
        <taxon>Eukaryota</taxon>
        <taxon>Viridiplantae</taxon>
        <taxon>Chlorophyta</taxon>
        <taxon>core chlorophytes</taxon>
        <taxon>Trebouxiophyceae</taxon>
        <taxon>Trebouxiales</taxon>
        <taxon>Trebouxiaceae</taxon>
        <taxon>Myrmecia</taxon>
    </lineage>
</organism>
<dbReference type="AlphaFoldDB" id="A0AAW1P9Y7"/>
<keyword evidence="10" id="KW-0496">Mitochondrion</keyword>
<evidence type="ECO:0000256" key="4">
    <source>
        <dbReference type="ARBA" id="ARBA00011881"/>
    </source>
</evidence>
<evidence type="ECO:0000256" key="7">
    <source>
        <dbReference type="ARBA" id="ARBA00022679"/>
    </source>
</evidence>
<dbReference type="EMBL" id="JALJOR010000015">
    <property type="protein sequence ID" value="KAK9805667.1"/>
    <property type="molecule type" value="Genomic_DNA"/>
</dbReference>
<dbReference type="InterPro" id="IPR015424">
    <property type="entry name" value="PyrdxlP-dep_Trfase"/>
</dbReference>
<dbReference type="InterPro" id="IPR015422">
    <property type="entry name" value="PyrdxlP-dep_Trfase_small"/>
</dbReference>
<evidence type="ECO:0000256" key="2">
    <source>
        <dbReference type="ARBA" id="ARBA00004173"/>
    </source>
</evidence>
<evidence type="ECO:0000313" key="13">
    <source>
        <dbReference type="Proteomes" id="UP001489004"/>
    </source>
</evidence>
<dbReference type="EC" id="2.6.1.44" evidence="5"/>
<comment type="similarity">
    <text evidence="3 11">Belongs to the class-III pyridoxal-phosphate-dependent aminotransferase family.</text>
</comment>
<sequence>MRRCSAVLGVGRLWRRTATCDASVNTRSQSSLPAWSADPQVFGPVGGFKDPELPPFNHTPTPYTGPSKAEVLALRKQYLNPAIFHHFKDPVMIVEGRMQYLFDETGRRFLDAFAGIVTVSVGHCHPKVLDAINKQNQLLQHTTSIYLNNQIAEYAKELTDRLPEPLKVAYFVNSGSEANDMAMMMARLYTGNYDILALRNCYHGLSEATMGMLGQSSWKFNLPQGFGIRHTLNPDPYRGVFGNDGKKYAEDLRDVIQSCTPGRVAAFCAETIQGVGGTVQLADGYLPEAYKLVREAGGVCIADEVQTGFGRTGSHYWGFETQGVVPDIVTMAKGIGNGLPLAAVVTTKEIAATLATRLHFNTFGGNPVCSAGGRAVLRAIDEDGTQQNCVEVGGHLLKRLNELKGKHDIIGDVRGRGLMLGVELVTDRKTKDPAKAETAHVMERMKDMGVLMGKGGYHGNVFRIKPPMCITKDDADFLVEVMDIALAEV</sequence>
<evidence type="ECO:0000313" key="12">
    <source>
        <dbReference type="EMBL" id="KAK9805667.1"/>
    </source>
</evidence>
<dbReference type="PANTHER" id="PTHR45688:SF3">
    <property type="entry name" value="ALANINE--GLYOXYLATE AMINOTRANSFERASE 2, MITOCHONDRIAL"/>
    <property type="match status" value="1"/>
</dbReference>
<keyword evidence="7" id="KW-0808">Transferase</keyword>
<name>A0AAW1P9Y7_9CHLO</name>